<protein>
    <submittedName>
        <fullName evidence="1">Uncharacterized protein</fullName>
    </submittedName>
</protein>
<proteinExistence type="predicted"/>
<dbReference type="AlphaFoldDB" id="A0A820CQE6"/>
<organism evidence="1 2">
    <name type="scientific">Rotaria sordida</name>
    <dbReference type="NCBI Taxonomy" id="392033"/>
    <lineage>
        <taxon>Eukaryota</taxon>
        <taxon>Metazoa</taxon>
        <taxon>Spiralia</taxon>
        <taxon>Gnathifera</taxon>
        <taxon>Rotifera</taxon>
        <taxon>Eurotatoria</taxon>
        <taxon>Bdelloidea</taxon>
        <taxon>Philodinida</taxon>
        <taxon>Philodinidae</taxon>
        <taxon>Rotaria</taxon>
    </lineage>
</organism>
<comment type="caution">
    <text evidence="1">The sequence shown here is derived from an EMBL/GenBank/DDBJ whole genome shotgun (WGS) entry which is preliminary data.</text>
</comment>
<name>A0A820CQE6_9BILA</name>
<dbReference type="Proteomes" id="UP000663874">
    <property type="component" value="Unassembled WGS sequence"/>
</dbReference>
<evidence type="ECO:0000313" key="1">
    <source>
        <dbReference type="EMBL" id="CAF4226786.1"/>
    </source>
</evidence>
<gene>
    <name evidence="1" type="ORF">FNK824_LOCUS37515</name>
</gene>
<accession>A0A820CQE6</accession>
<reference evidence="1" key="1">
    <citation type="submission" date="2021-02" db="EMBL/GenBank/DDBJ databases">
        <authorList>
            <person name="Nowell W R."/>
        </authorList>
    </citation>
    <scope>NUCLEOTIDE SEQUENCE</scope>
</reference>
<feature type="non-terminal residue" evidence="1">
    <location>
        <position position="1"/>
    </location>
</feature>
<sequence length="79" mass="8313">RQIGVAIPMTASATSTTTSASLWTGGTTTETTIASNSFKKEKTNCVIGEAYACGRTDFDVTSSDCLVVDEVIELDDVDD</sequence>
<evidence type="ECO:0000313" key="2">
    <source>
        <dbReference type="Proteomes" id="UP000663874"/>
    </source>
</evidence>
<dbReference type="EMBL" id="CAJOBE010019198">
    <property type="protein sequence ID" value="CAF4226786.1"/>
    <property type="molecule type" value="Genomic_DNA"/>
</dbReference>